<organism evidence="2 3">
    <name type="scientific">Caldimonas mangrovi</name>
    <dbReference type="NCBI Taxonomy" id="2944811"/>
    <lineage>
        <taxon>Bacteria</taxon>
        <taxon>Pseudomonadati</taxon>
        <taxon>Pseudomonadota</taxon>
        <taxon>Betaproteobacteria</taxon>
        <taxon>Burkholderiales</taxon>
        <taxon>Sphaerotilaceae</taxon>
        <taxon>Caldimonas</taxon>
    </lineage>
</organism>
<evidence type="ECO:0000313" key="2">
    <source>
        <dbReference type="EMBL" id="MCM5680542.1"/>
    </source>
</evidence>
<keyword evidence="3" id="KW-1185">Reference proteome</keyword>
<keyword evidence="1" id="KW-0812">Transmembrane</keyword>
<proteinExistence type="predicted"/>
<feature type="transmembrane region" description="Helical" evidence="1">
    <location>
        <begin position="64"/>
        <end position="86"/>
    </location>
</feature>
<reference evidence="2" key="1">
    <citation type="submission" date="2022-05" db="EMBL/GenBank/DDBJ databases">
        <title>Schlegelella sp. nov., isolated from mangrove soil.</title>
        <authorList>
            <person name="Liu Y."/>
            <person name="Ge X."/>
            <person name="Liu W."/>
        </authorList>
    </citation>
    <scope>NUCLEOTIDE SEQUENCE</scope>
    <source>
        <strain evidence="2">S2-27</strain>
    </source>
</reference>
<keyword evidence="1" id="KW-1133">Transmembrane helix</keyword>
<keyword evidence="1" id="KW-0472">Membrane</keyword>
<evidence type="ECO:0000256" key="1">
    <source>
        <dbReference type="SAM" id="Phobius"/>
    </source>
</evidence>
<gene>
    <name evidence="2" type="ORF">M8A51_13500</name>
</gene>
<accession>A0ABT0YP80</accession>
<dbReference type="EMBL" id="JAMKFE010000007">
    <property type="protein sequence ID" value="MCM5680542.1"/>
    <property type="molecule type" value="Genomic_DNA"/>
</dbReference>
<feature type="transmembrane region" description="Helical" evidence="1">
    <location>
        <begin position="20"/>
        <end position="41"/>
    </location>
</feature>
<comment type="caution">
    <text evidence="2">The sequence shown here is derived from an EMBL/GenBank/DDBJ whole genome shotgun (WGS) entry which is preliminary data.</text>
</comment>
<protein>
    <recommendedName>
        <fullName evidence="4">DUF998 domain-containing protein</fullName>
    </recommendedName>
</protein>
<dbReference type="RefSeq" id="WP_251778996.1">
    <property type="nucleotide sequence ID" value="NZ_JAMKFE010000007.1"/>
</dbReference>
<feature type="transmembrane region" description="Helical" evidence="1">
    <location>
        <begin position="98"/>
        <end position="121"/>
    </location>
</feature>
<evidence type="ECO:0008006" key="4">
    <source>
        <dbReference type="Google" id="ProtNLM"/>
    </source>
</evidence>
<dbReference type="Proteomes" id="UP001165541">
    <property type="component" value="Unassembled WGS sequence"/>
</dbReference>
<evidence type="ECO:0000313" key="3">
    <source>
        <dbReference type="Proteomes" id="UP001165541"/>
    </source>
</evidence>
<name>A0ABT0YP80_9BURK</name>
<sequence>MKTGLAVEEKPHEATVSMTWGQVLGAFLLALLPIAALWWFVSSVSTLGHAMRELPPVVECSNGFGYTLGAVVALGPLSVVSMYGTLAPRMAPARYQRFAFQCLIAGLVLMLVGNPLATFLLDHYFLTAGYQVCEPLSSRWMNHRSVVYTLPGSGECERLAVRTQAPRK</sequence>